<accession>A0A1W6SP70</accession>
<proteinExistence type="predicted"/>
<dbReference type="GO" id="GO:0042834">
    <property type="term" value="F:peptidoglycan binding"/>
    <property type="evidence" value="ECO:0007669"/>
    <property type="project" value="InterPro"/>
</dbReference>
<dbReference type="RefSeq" id="WP_004179965.1">
    <property type="nucleotide sequence ID" value="NZ_CP021106.3"/>
</dbReference>
<name>A0A1W6SP70_9PROT</name>
<evidence type="ECO:0000313" key="4">
    <source>
        <dbReference type="EMBL" id="ARO87571.1"/>
    </source>
</evidence>
<gene>
    <name evidence="4" type="ORF">EBAPG3_007190</name>
</gene>
<dbReference type="Pfam" id="PF05036">
    <property type="entry name" value="SPOR"/>
    <property type="match status" value="1"/>
</dbReference>
<dbReference type="SUPFAM" id="SSF110997">
    <property type="entry name" value="Sporulation related repeat"/>
    <property type="match status" value="1"/>
</dbReference>
<dbReference type="InterPro" id="IPR007730">
    <property type="entry name" value="SPOR-like_dom"/>
</dbReference>
<sequence>MAKAVSEEEIQLRKRARRRLVGAIVLVIVAVVVLPMVLDSKPPQRSQEIDIRIPSEEAAEEFIPGIAPGMETPASEKAVTGIHQETQKESGPPVKSARSPDEPVEKPAVTGTNPGTKVEPGVAKATAATEPFVVQLGAFSDPVKARQQHQNLASKGAKVYTETIKTDKGEITRVRAGPFPTREEAEVAREKLKKLGLDGVVTDK</sequence>
<dbReference type="InterPro" id="IPR052521">
    <property type="entry name" value="Cell_div_SPOR-domain"/>
</dbReference>
<feature type="transmembrane region" description="Helical" evidence="2">
    <location>
        <begin position="20"/>
        <end position="38"/>
    </location>
</feature>
<dbReference type="GO" id="GO:0032153">
    <property type="term" value="C:cell division site"/>
    <property type="evidence" value="ECO:0007669"/>
    <property type="project" value="TreeGrafter"/>
</dbReference>
<protein>
    <recommendedName>
        <fullName evidence="3">SPOR domain-containing protein</fullName>
    </recommendedName>
</protein>
<dbReference type="GO" id="GO:0030428">
    <property type="term" value="C:cell septum"/>
    <property type="evidence" value="ECO:0007669"/>
    <property type="project" value="TreeGrafter"/>
</dbReference>
<feature type="domain" description="SPOR" evidence="3">
    <location>
        <begin position="126"/>
        <end position="204"/>
    </location>
</feature>
<reference evidence="4 5" key="1">
    <citation type="journal article" date="2015" name="Int. J. Syst. Evol. Microbiol.">
        <title>Nitrosospira lacus sp. nov., a psychrotolerant, ammonia-oxidizing bacterium from sandy lake sediment.</title>
        <authorList>
            <person name="Urakawa H."/>
            <person name="Garcia J.C."/>
            <person name="Nielsen J.L."/>
            <person name="Le V.Q."/>
            <person name="Kozlowski J.A."/>
            <person name="Stein L.Y."/>
            <person name="Lim C.K."/>
            <person name="Pommerening-Roser A."/>
            <person name="Martens-Habbena W."/>
            <person name="Stahl D.A."/>
            <person name="Klotz M.G."/>
        </authorList>
    </citation>
    <scope>NUCLEOTIDE SEQUENCE [LARGE SCALE GENOMIC DNA]</scope>
    <source>
        <strain evidence="4 5">APG3</strain>
    </source>
</reference>
<evidence type="ECO:0000256" key="2">
    <source>
        <dbReference type="SAM" id="Phobius"/>
    </source>
</evidence>
<dbReference type="Proteomes" id="UP000012179">
    <property type="component" value="Chromosome"/>
</dbReference>
<dbReference type="Gene3D" id="3.30.70.1070">
    <property type="entry name" value="Sporulation related repeat"/>
    <property type="match status" value="1"/>
</dbReference>
<organism evidence="4 5">
    <name type="scientific">Nitrosospira lacus</name>
    <dbReference type="NCBI Taxonomy" id="1288494"/>
    <lineage>
        <taxon>Bacteria</taxon>
        <taxon>Pseudomonadati</taxon>
        <taxon>Pseudomonadota</taxon>
        <taxon>Betaproteobacteria</taxon>
        <taxon>Nitrosomonadales</taxon>
        <taxon>Nitrosomonadaceae</taxon>
        <taxon>Nitrosospira</taxon>
    </lineage>
</organism>
<dbReference type="InterPro" id="IPR036680">
    <property type="entry name" value="SPOR-like_sf"/>
</dbReference>
<dbReference type="PANTHER" id="PTHR38687:SF1">
    <property type="entry name" value="CELL DIVISION PROTEIN DEDD"/>
    <property type="match status" value="1"/>
</dbReference>
<dbReference type="GO" id="GO:0032506">
    <property type="term" value="P:cytokinetic process"/>
    <property type="evidence" value="ECO:0007669"/>
    <property type="project" value="TreeGrafter"/>
</dbReference>
<dbReference type="eggNOG" id="COG3147">
    <property type="taxonomic scope" value="Bacteria"/>
</dbReference>
<dbReference type="EMBL" id="CP021106">
    <property type="protein sequence ID" value="ARO87571.1"/>
    <property type="molecule type" value="Genomic_DNA"/>
</dbReference>
<keyword evidence="2" id="KW-0812">Transmembrane</keyword>
<dbReference type="PANTHER" id="PTHR38687">
    <property type="entry name" value="CELL DIVISION PROTEIN DEDD-RELATED"/>
    <property type="match status" value="1"/>
</dbReference>
<evidence type="ECO:0000313" key="5">
    <source>
        <dbReference type="Proteomes" id="UP000012179"/>
    </source>
</evidence>
<dbReference type="AlphaFoldDB" id="A0A1W6SP70"/>
<keyword evidence="2" id="KW-0472">Membrane</keyword>
<dbReference type="KEGG" id="nlc:EBAPG3_007190"/>
<feature type="region of interest" description="Disordered" evidence="1">
    <location>
        <begin position="79"/>
        <end position="119"/>
    </location>
</feature>
<evidence type="ECO:0000259" key="3">
    <source>
        <dbReference type="PROSITE" id="PS51724"/>
    </source>
</evidence>
<dbReference type="PROSITE" id="PS51724">
    <property type="entry name" value="SPOR"/>
    <property type="match status" value="1"/>
</dbReference>
<keyword evidence="5" id="KW-1185">Reference proteome</keyword>
<keyword evidence="2" id="KW-1133">Transmembrane helix</keyword>
<dbReference type="OrthoDB" id="8563804at2"/>
<evidence type="ECO:0000256" key="1">
    <source>
        <dbReference type="SAM" id="MobiDB-lite"/>
    </source>
</evidence>